<name>A0A2T3LD56_9GAMM</name>
<dbReference type="Gene3D" id="1.10.1200.10">
    <property type="entry name" value="ACP-like"/>
    <property type="match status" value="1"/>
</dbReference>
<dbReference type="InterPro" id="IPR009081">
    <property type="entry name" value="PP-bd_ACP"/>
</dbReference>
<comment type="caution">
    <text evidence="2">The sequence shown here is derived from an EMBL/GenBank/DDBJ whole genome shotgun (WGS) entry which is preliminary data.</text>
</comment>
<dbReference type="SUPFAM" id="SSF47336">
    <property type="entry name" value="ACP-like"/>
    <property type="match status" value="1"/>
</dbReference>
<keyword evidence="3" id="KW-1185">Reference proteome</keyword>
<evidence type="ECO:0000313" key="3">
    <source>
        <dbReference type="Proteomes" id="UP000241803"/>
    </source>
</evidence>
<dbReference type="EMBL" id="PYOC01000001">
    <property type="protein sequence ID" value="PSV49313.1"/>
    <property type="molecule type" value="Genomic_DNA"/>
</dbReference>
<accession>A0A2T3LD56</accession>
<feature type="domain" description="Carrier" evidence="1">
    <location>
        <begin position="1"/>
        <end position="84"/>
    </location>
</feature>
<dbReference type="AlphaFoldDB" id="A0A2T3LD56"/>
<evidence type="ECO:0000259" key="1">
    <source>
        <dbReference type="PROSITE" id="PS50075"/>
    </source>
</evidence>
<gene>
    <name evidence="2" type="ORF">C9J47_01745</name>
</gene>
<proteinExistence type="predicted"/>
<reference evidence="2 3" key="1">
    <citation type="submission" date="2018-03" db="EMBL/GenBank/DDBJ databases">
        <title>Whole genome sequencing of Histamine producing bacteria.</title>
        <authorList>
            <person name="Butler K."/>
        </authorList>
    </citation>
    <scope>NUCLEOTIDE SEQUENCE [LARGE SCALE GENOMIC DNA]</scope>
    <source>
        <strain evidence="2 3">ATCC 19614</strain>
    </source>
</reference>
<dbReference type="RefSeq" id="WP_107251960.1">
    <property type="nucleotide sequence ID" value="NZ_JAKJTK010000016.1"/>
</dbReference>
<dbReference type="InterPro" id="IPR036736">
    <property type="entry name" value="ACP-like_sf"/>
</dbReference>
<organism evidence="2 3">
    <name type="scientific">Photobacterium indicum</name>
    <dbReference type="NCBI Taxonomy" id="81447"/>
    <lineage>
        <taxon>Bacteria</taxon>
        <taxon>Pseudomonadati</taxon>
        <taxon>Pseudomonadota</taxon>
        <taxon>Gammaproteobacteria</taxon>
        <taxon>Vibrionales</taxon>
        <taxon>Vibrionaceae</taxon>
        <taxon>Photobacterium</taxon>
    </lineage>
</organism>
<evidence type="ECO:0000313" key="2">
    <source>
        <dbReference type="EMBL" id="PSV49313.1"/>
    </source>
</evidence>
<dbReference type="Pfam" id="PF00550">
    <property type="entry name" value="PP-binding"/>
    <property type="match status" value="1"/>
</dbReference>
<dbReference type="Proteomes" id="UP000241803">
    <property type="component" value="Unassembled WGS sequence"/>
</dbReference>
<sequence length="85" mass="9346">MEQLQIELKELIIEALNLEDITIDDIETDAPLFGDGLGLDSIDALELGLAIKKKYNIIIDADDTNTREHFASVANLAGYISKNKA</sequence>
<dbReference type="NCBIfam" id="NF006617">
    <property type="entry name" value="PRK09184.1"/>
    <property type="match status" value="1"/>
</dbReference>
<dbReference type="PROSITE" id="PS50075">
    <property type="entry name" value="CARRIER"/>
    <property type="match status" value="1"/>
</dbReference>
<protein>
    <submittedName>
        <fullName evidence="2">Acyl carrier protein</fullName>
    </submittedName>
</protein>